<organism evidence="5 6">
    <name type="scientific">Streptomyces sp. 900129855</name>
    <dbReference type="NCBI Taxonomy" id="3155129"/>
    <lineage>
        <taxon>Bacteria</taxon>
        <taxon>Bacillati</taxon>
        <taxon>Actinomycetota</taxon>
        <taxon>Actinomycetes</taxon>
        <taxon>Kitasatosporales</taxon>
        <taxon>Streptomycetaceae</taxon>
        <taxon>Streptomyces</taxon>
    </lineage>
</organism>
<accession>A0ABV2ZK36</accession>
<evidence type="ECO:0000256" key="2">
    <source>
        <dbReference type="ARBA" id="ARBA00023015"/>
    </source>
</evidence>
<comment type="similarity">
    <text evidence="1">Belongs to the BlaI transcriptional regulatory family.</text>
</comment>
<dbReference type="InterPro" id="IPR036388">
    <property type="entry name" value="WH-like_DNA-bd_sf"/>
</dbReference>
<dbReference type="InterPro" id="IPR005650">
    <property type="entry name" value="BlaI_family"/>
</dbReference>
<sequence length="137" mass="14197">MAEGHEDRPAGGRPDRRPAGELEASVLAALWAADAPLTPVAVQAALGGDLARTTVTTILTRLHAKGAVTRTPAGRGYAYAPAQDPPGLTARRMHAELDKDANRGTVLARFVSGLGPEDEELLRALLDDGRADPGGTA</sequence>
<proteinExistence type="inferred from homology"/>
<protein>
    <submittedName>
        <fullName evidence="5">BlaI/MecI/CopY family transcriptional regulator</fullName>
    </submittedName>
</protein>
<reference evidence="5 6" key="1">
    <citation type="submission" date="2024-06" db="EMBL/GenBank/DDBJ databases">
        <title>The Natural Products Discovery Center: Release of the First 8490 Sequenced Strains for Exploring Actinobacteria Biosynthetic Diversity.</title>
        <authorList>
            <person name="Kalkreuter E."/>
            <person name="Kautsar S.A."/>
            <person name="Yang D."/>
            <person name="Bader C.D."/>
            <person name="Teijaro C.N."/>
            <person name="Fluegel L."/>
            <person name="Davis C.M."/>
            <person name="Simpson J.R."/>
            <person name="Lauterbach L."/>
            <person name="Steele A.D."/>
            <person name="Gui C."/>
            <person name="Meng S."/>
            <person name="Li G."/>
            <person name="Viehrig K."/>
            <person name="Ye F."/>
            <person name="Su P."/>
            <person name="Kiefer A.F."/>
            <person name="Nichols A."/>
            <person name="Cepeda A.J."/>
            <person name="Yan W."/>
            <person name="Fan B."/>
            <person name="Jiang Y."/>
            <person name="Adhikari A."/>
            <person name="Zheng C.-J."/>
            <person name="Schuster L."/>
            <person name="Cowan T.M."/>
            <person name="Smanski M.J."/>
            <person name="Chevrette M.G."/>
            <person name="De Carvalho L.P.S."/>
            <person name="Shen B."/>
        </authorList>
    </citation>
    <scope>NUCLEOTIDE SEQUENCE [LARGE SCALE GENOMIC DNA]</scope>
    <source>
        <strain evidence="5 6">NPDC033843</strain>
    </source>
</reference>
<keyword evidence="4" id="KW-0804">Transcription</keyword>
<dbReference type="Gene3D" id="1.10.10.10">
    <property type="entry name" value="Winged helix-like DNA-binding domain superfamily/Winged helix DNA-binding domain"/>
    <property type="match status" value="1"/>
</dbReference>
<name>A0ABV2ZK36_9ACTN</name>
<dbReference type="Pfam" id="PF03965">
    <property type="entry name" value="Penicillinase_R"/>
    <property type="match status" value="1"/>
</dbReference>
<dbReference type="RefSeq" id="WP_334574301.1">
    <property type="nucleotide sequence ID" value="NZ_JBEZVE010000010.1"/>
</dbReference>
<keyword evidence="3" id="KW-0238">DNA-binding</keyword>
<evidence type="ECO:0000256" key="1">
    <source>
        <dbReference type="ARBA" id="ARBA00011046"/>
    </source>
</evidence>
<dbReference type="Proteomes" id="UP001550739">
    <property type="component" value="Unassembled WGS sequence"/>
</dbReference>
<keyword evidence="2" id="KW-0805">Transcription regulation</keyword>
<evidence type="ECO:0000313" key="5">
    <source>
        <dbReference type="EMBL" id="MEU3782924.1"/>
    </source>
</evidence>
<dbReference type="EMBL" id="JBEZVE010000010">
    <property type="protein sequence ID" value="MEU3782924.1"/>
    <property type="molecule type" value="Genomic_DNA"/>
</dbReference>
<dbReference type="SUPFAM" id="SSF46785">
    <property type="entry name" value="Winged helix' DNA-binding domain"/>
    <property type="match status" value="1"/>
</dbReference>
<evidence type="ECO:0000313" key="6">
    <source>
        <dbReference type="Proteomes" id="UP001550739"/>
    </source>
</evidence>
<evidence type="ECO:0000256" key="4">
    <source>
        <dbReference type="ARBA" id="ARBA00023163"/>
    </source>
</evidence>
<evidence type="ECO:0000256" key="3">
    <source>
        <dbReference type="ARBA" id="ARBA00023125"/>
    </source>
</evidence>
<comment type="caution">
    <text evidence="5">The sequence shown here is derived from an EMBL/GenBank/DDBJ whole genome shotgun (WGS) entry which is preliminary data.</text>
</comment>
<gene>
    <name evidence="5" type="ORF">AB0E89_20625</name>
</gene>
<keyword evidence="6" id="KW-1185">Reference proteome</keyword>
<dbReference type="InterPro" id="IPR036390">
    <property type="entry name" value="WH_DNA-bd_sf"/>
</dbReference>